<reference evidence="7 8" key="1">
    <citation type="journal article" date="2017" name="DNA Res.">
        <title>Complete genome sequence and expression profile of the commercial lytic enzyme producer Lysobacter enzymogenes M497-1.</title>
        <authorList>
            <person name="Takami H."/>
            <person name="Toyoda A."/>
            <person name="Uchiyama I."/>
            <person name="Itoh T."/>
            <person name="Takaki Y."/>
            <person name="Arai W."/>
            <person name="Nishi S."/>
            <person name="Kawai M."/>
            <person name="Shinya K."/>
            <person name="Ikeda H."/>
        </authorList>
    </citation>
    <scope>NUCLEOTIDE SEQUENCE [LARGE SCALE GENOMIC DNA]</scope>
    <source>
        <strain evidence="7 8">M497-1</strain>
    </source>
</reference>
<evidence type="ECO:0000256" key="5">
    <source>
        <dbReference type="ARBA" id="ARBA00022842"/>
    </source>
</evidence>
<proteinExistence type="inferred from homology"/>
<name>A0AAU9AGJ4_LYSEN</name>
<keyword evidence="4 7" id="KW-0378">Hydrolase</keyword>
<evidence type="ECO:0000313" key="8">
    <source>
        <dbReference type="Proteomes" id="UP000218824"/>
    </source>
</evidence>
<dbReference type="InterPro" id="IPR015797">
    <property type="entry name" value="NUDIX_hydrolase-like_dom_sf"/>
</dbReference>
<accession>A0AAU9AGJ4</accession>
<evidence type="ECO:0000256" key="4">
    <source>
        <dbReference type="ARBA" id="ARBA00022801"/>
    </source>
</evidence>
<dbReference type="GO" id="GO:0042262">
    <property type="term" value="P:DNA protection"/>
    <property type="evidence" value="ECO:0007669"/>
    <property type="project" value="TreeGrafter"/>
</dbReference>
<protein>
    <submittedName>
        <fullName evidence="7">NUDIX hydrolase</fullName>
    </submittedName>
</protein>
<dbReference type="EMBL" id="AP014940">
    <property type="protein sequence ID" value="BAV97033.1"/>
    <property type="molecule type" value="Genomic_DNA"/>
</dbReference>
<dbReference type="PROSITE" id="PS51462">
    <property type="entry name" value="NUDIX"/>
    <property type="match status" value="1"/>
</dbReference>
<dbReference type="GO" id="GO:0046872">
    <property type="term" value="F:metal ion binding"/>
    <property type="evidence" value="ECO:0007669"/>
    <property type="project" value="UniProtKB-KW"/>
</dbReference>
<evidence type="ECO:0000256" key="1">
    <source>
        <dbReference type="ARBA" id="ARBA00001946"/>
    </source>
</evidence>
<dbReference type="SUPFAM" id="SSF55811">
    <property type="entry name" value="Nudix"/>
    <property type="match status" value="1"/>
</dbReference>
<sequence>MSTIDKVAWIHLRDGKILSTRSRGKDRFYIPGGKREAGESDVDCLQREVREELAVELQADSIDYLATFQAQAHGHPDGVLVKMICYAADPMGEPTASAEIEEWQWLGYADRERASVVDGLVFDWLRERGLLV</sequence>
<evidence type="ECO:0000256" key="3">
    <source>
        <dbReference type="ARBA" id="ARBA00022723"/>
    </source>
</evidence>
<dbReference type="PANTHER" id="PTHR43758">
    <property type="entry name" value="7,8-DIHYDRO-8-OXOGUANINE TRIPHOSPHATASE"/>
    <property type="match status" value="1"/>
</dbReference>
<dbReference type="KEGG" id="lem:LEN_1546"/>
<dbReference type="Proteomes" id="UP000218824">
    <property type="component" value="Chromosome"/>
</dbReference>
<dbReference type="GO" id="GO:0005737">
    <property type="term" value="C:cytoplasm"/>
    <property type="evidence" value="ECO:0007669"/>
    <property type="project" value="TreeGrafter"/>
</dbReference>
<dbReference type="PANTHER" id="PTHR43758:SF2">
    <property type="entry name" value="OXIDIZED PURINE NUCLEOSIDE TRIPHOSPHATE HYDROLASE"/>
    <property type="match status" value="1"/>
</dbReference>
<organism evidence="7 8">
    <name type="scientific">Lysobacter enzymogenes</name>
    <dbReference type="NCBI Taxonomy" id="69"/>
    <lineage>
        <taxon>Bacteria</taxon>
        <taxon>Pseudomonadati</taxon>
        <taxon>Pseudomonadota</taxon>
        <taxon>Gammaproteobacteria</taxon>
        <taxon>Lysobacterales</taxon>
        <taxon>Lysobacteraceae</taxon>
        <taxon>Lysobacter</taxon>
    </lineage>
</organism>
<keyword evidence="5" id="KW-0460">Magnesium</keyword>
<feature type="domain" description="Nudix hydrolase" evidence="6">
    <location>
        <begin position="1"/>
        <end position="127"/>
    </location>
</feature>
<dbReference type="GeneID" id="83063415"/>
<gene>
    <name evidence="7" type="ORF">LEN_1546</name>
</gene>
<dbReference type="GO" id="GO:0008413">
    <property type="term" value="F:8-oxo-7,8-dihydroguanosine triphosphate pyrophosphatase activity"/>
    <property type="evidence" value="ECO:0007669"/>
    <property type="project" value="TreeGrafter"/>
</dbReference>
<dbReference type="CDD" id="cd04690">
    <property type="entry name" value="NUDIX_Hydrolase"/>
    <property type="match status" value="1"/>
</dbReference>
<dbReference type="RefSeq" id="WP_096377265.1">
    <property type="nucleotide sequence ID" value="NZ_AP014940.1"/>
</dbReference>
<keyword evidence="3" id="KW-0479">Metal-binding</keyword>
<evidence type="ECO:0000313" key="7">
    <source>
        <dbReference type="EMBL" id="BAV97033.1"/>
    </source>
</evidence>
<dbReference type="AlphaFoldDB" id="A0AAU9AGJ4"/>
<comment type="cofactor">
    <cofactor evidence="1">
        <name>Mg(2+)</name>
        <dbReference type="ChEBI" id="CHEBI:18420"/>
    </cofactor>
</comment>
<dbReference type="Pfam" id="PF00293">
    <property type="entry name" value="NUDIX"/>
    <property type="match status" value="1"/>
</dbReference>
<dbReference type="Gene3D" id="3.90.79.10">
    <property type="entry name" value="Nucleoside Triphosphate Pyrophosphohydrolase"/>
    <property type="match status" value="1"/>
</dbReference>
<evidence type="ECO:0000259" key="6">
    <source>
        <dbReference type="PROSITE" id="PS51462"/>
    </source>
</evidence>
<dbReference type="InterPro" id="IPR000086">
    <property type="entry name" value="NUDIX_hydrolase_dom"/>
</dbReference>
<comment type="similarity">
    <text evidence="2">Belongs to the Nudix hydrolase family.</text>
</comment>
<evidence type="ECO:0000256" key="2">
    <source>
        <dbReference type="ARBA" id="ARBA00005582"/>
    </source>
</evidence>